<dbReference type="RefSeq" id="WP_167183259.1">
    <property type="nucleotide sequence ID" value="NZ_JAAONZ010000003.1"/>
</dbReference>
<accession>A0A9E5MM00</accession>
<name>A0A9E5MM00_9GAMM</name>
<dbReference type="GO" id="GO:0008757">
    <property type="term" value="F:S-adenosylmethionine-dependent methyltransferase activity"/>
    <property type="evidence" value="ECO:0007669"/>
    <property type="project" value="InterPro"/>
</dbReference>
<dbReference type="AlphaFoldDB" id="A0A9E5MM00"/>
<keyword evidence="3" id="KW-1185">Reference proteome</keyword>
<evidence type="ECO:0000313" key="3">
    <source>
        <dbReference type="Proteomes" id="UP000787472"/>
    </source>
</evidence>
<dbReference type="Gene3D" id="3.40.50.150">
    <property type="entry name" value="Vaccinia Virus protein VP39"/>
    <property type="match status" value="1"/>
</dbReference>
<organism evidence="2 3">
    <name type="scientific">Pseudomaricurvus hydrocarbonicus</name>
    <dbReference type="NCBI Taxonomy" id="1470433"/>
    <lineage>
        <taxon>Bacteria</taxon>
        <taxon>Pseudomonadati</taxon>
        <taxon>Pseudomonadota</taxon>
        <taxon>Gammaproteobacteria</taxon>
        <taxon>Cellvibrionales</taxon>
        <taxon>Cellvibrionaceae</taxon>
        <taxon>Pseudomaricurvus</taxon>
    </lineage>
</organism>
<dbReference type="PANTHER" id="PTHR43861">
    <property type="entry name" value="TRANS-ACONITATE 2-METHYLTRANSFERASE-RELATED"/>
    <property type="match status" value="1"/>
</dbReference>
<dbReference type="SUPFAM" id="SSF53335">
    <property type="entry name" value="S-adenosyl-L-methionine-dependent methyltransferases"/>
    <property type="match status" value="1"/>
</dbReference>
<dbReference type="Proteomes" id="UP000787472">
    <property type="component" value="Unassembled WGS sequence"/>
</dbReference>
<dbReference type="EMBL" id="JAAONZ010000003">
    <property type="protein sequence ID" value="NHO65105.1"/>
    <property type="molecule type" value="Genomic_DNA"/>
</dbReference>
<dbReference type="CDD" id="cd02440">
    <property type="entry name" value="AdoMet_MTases"/>
    <property type="match status" value="1"/>
</dbReference>
<evidence type="ECO:0000259" key="1">
    <source>
        <dbReference type="Pfam" id="PF08241"/>
    </source>
</evidence>
<sequence>MKISETHSNRRPHNWLAYDISDHFLQKHSKLYKGVLYDFGCGEAPYRNYFMTHAEKYIGVDWSGSTHNTTADIAADLNKPLPIESSVADTVVSLSVLEHLCEPQNMLDEAYRILKPGGNIVVQVPWQWWVHEAPYDYYRYTPYGLKYLIEKAGFIDVAVEPQSGFFSMWILKINYFSKRFILGPKPLRFILKLALSLCWFLGQKAAPLLDKLDRQWELETCGYYVTARKTRDEF</sequence>
<keyword evidence="2" id="KW-0808">Transferase</keyword>
<keyword evidence="2" id="KW-0489">Methyltransferase</keyword>
<proteinExistence type="predicted"/>
<dbReference type="InterPro" id="IPR029063">
    <property type="entry name" value="SAM-dependent_MTases_sf"/>
</dbReference>
<dbReference type="InterPro" id="IPR013216">
    <property type="entry name" value="Methyltransf_11"/>
</dbReference>
<reference evidence="2" key="1">
    <citation type="submission" date="2020-03" db="EMBL/GenBank/DDBJ databases">
        <authorList>
            <person name="Guo F."/>
        </authorList>
    </citation>
    <scope>NUCLEOTIDE SEQUENCE</scope>
    <source>
        <strain evidence="2">JCM 30134</strain>
    </source>
</reference>
<comment type="caution">
    <text evidence="2">The sequence shown here is derived from an EMBL/GenBank/DDBJ whole genome shotgun (WGS) entry which is preliminary data.</text>
</comment>
<gene>
    <name evidence="2" type="ORF">G8770_06065</name>
</gene>
<dbReference type="GO" id="GO:0032259">
    <property type="term" value="P:methylation"/>
    <property type="evidence" value="ECO:0007669"/>
    <property type="project" value="UniProtKB-KW"/>
</dbReference>
<evidence type="ECO:0000313" key="2">
    <source>
        <dbReference type="EMBL" id="NHO65105.1"/>
    </source>
</evidence>
<dbReference type="Pfam" id="PF08241">
    <property type="entry name" value="Methyltransf_11"/>
    <property type="match status" value="1"/>
</dbReference>
<feature type="domain" description="Methyltransferase type 11" evidence="1">
    <location>
        <begin position="38"/>
        <end position="121"/>
    </location>
</feature>
<protein>
    <submittedName>
        <fullName evidence="2">Class I SAM-dependent methyltransferase</fullName>
    </submittedName>
</protein>